<dbReference type="CDD" id="cd16282">
    <property type="entry name" value="metallo-hydrolase-like_MBL-fold"/>
    <property type="match status" value="1"/>
</dbReference>
<protein>
    <recommendedName>
        <fullName evidence="2">Metallo-beta-lactamase domain-containing protein</fullName>
    </recommendedName>
</protein>
<dbReference type="eggNOG" id="COG0491">
    <property type="taxonomic scope" value="Bacteria"/>
</dbReference>
<feature type="domain" description="Metallo-beta-lactamase" evidence="2">
    <location>
        <begin position="52"/>
        <end position="238"/>
    </location>
</feature>
<keyword evidence="4" id="KW-1185">Reference proteome</keyword>
<dbReference type="InterPro" id="IPR050855">
    <property type="entry name" value="NDM-1-like"/>
</dbReference>
<dbReference type="Gene3D" id="3.60.15.10">
    <property type="entry name" value="Ribonuclease Z/Hydroxyacylglutathione hydrolase-like"/>
    <property type="match status" value="1"/>
</dbReference>
<reference evidence="3 4" key="1">
    <citation type="journal article" date="2011" name="Stand. Genomic Sci.">
        <title>Complete genome sequence of Nitratifractor salsuginis type strain (E9I37-1).</title>
        <authorList>
            <person name="Anderson I."/>
            <person name="Sikorski J."/>
            <person name="Zeytun A."/>
            <person name="Nolan M."/>
            <person name="Lapidus A."/>
            <person name="Lucas S."/>
            <person name="Hammon N."/>
            <person name="Deshpande S."/>
            <person name="Cheng J.F."/>
            <person name="Tapia R."/>
            <person name="Han C."/>
            <person name="Goodwin L."/>
            <person name="Pitluck S."/>
            <person name="Liolios K."/>
            <person name="Pagani I."/>
            <person name="Ivanova N."/>
            <person name="Huntemann M."/>
            <person name="Mavromatis K."/>
            <person name="Ovchinikova G."/>
            <person name="Pati A."/>
            <person name="Chen A."/>
            <person name="Palaniappan K."/>
            <person name="Land M."/>
            <person name="Hauser L."/>
            <person name="Brambilla E.M."/>
            <person name="Ngatchou-Djao O.D."/>
            <person name="Rohde M."/>
            <person name="Tindall B.J."/>
            <person name="Goker M."/>
            <person name="Detter J.C."/>
            <person name="Woyke T."/>
            <person name="Bristow J."/>
            <person name="Eisen J.A."/>
            <person name="Markowitz V."/>
            <person name="Hugenholtz P."/>
            <person name="Klenk H.P."/>
            <person name="Kyrpides N.C."/>
        </authorList>
    </citation>
    <scope>NUCLEOTIDE SEQUENCE [LARGE SCALE GENOMIC DNA]</scope>
    <source>
        <strain evidence="4">DSM 16511 / JCM 12458 / E9I37-1</strain>
    </source>
</reference>
<dbReference type="EMBL" id="CP002452">
    <property type="protein sequence ID" value="ADV45810.1"/>
    <property type="molecule type" value="Genomic_DNA"/>
</dbReference>
<evidence type="ECO:0000313" key="4">
    <source>
        <dbReference type="Proteomes" id="UP000008633"/>
    </source>
</evidence>
<feature type="chain" id="PRO_5003215341" description="Metallo-beta-lactamase domain-containing protein" evidence="1">
    <location>
        <begin position="20"/>
        <end position="307"/>
    </location>
</feature>
<feature type="signal peptide" evidence="1">
    <location>
        <begin position="1"/>
        <end position="19"/>
    </location>
</feature>
<dbReference type="OrthoDB" id="5290005at2"/>
<dbReference type="SUPFAM" id="SSF56281">
    <property type="entry name" value="Metallo-hydrolase/oxidoreductase"/>
    <property type="match status" value="1"/>
</dbReference>
<dbReference type="Pfam" id="PF00753">
    <property type="entry name" value="Lactamase_B"/>
    <property type="match status" value="1"/>
</dbReference>
<organism evidence="3 4">
    <name type="scientific">Nitratifractor salsuginis (strain DSM 16511 / JCM 12458 / E9I37-1)</name>
    <dbReference type="NCBI Taxonomy" id="749222"/>
    <lineage>
        <taxon>Bacteria</taxon>
        <taxon>Pseudomonadati</taxon>
        <taxon>Campylobacterota</taxon>
        <taxon>Epsilonproteobacteria</taxon>
        <taxon>Campylobacterales</taxon>
        <taxon>Sulfurovaceae</taxon>
        <taxon>Nitratifractor</taxon>
    </lineage>
</organism>
<dbReference type="Proteomes" id="UP000008633">
    <property type="component" value="Chromosome"/>
</dbReference>
<dbReference type="PANTHER" id="PTHR42951:SF20">
    <property type="entry name" value="BETA LACTAMASE"/>
    <property type="match status" value="1"/>
</dbReference>
<evidence type="ECO:0000259" key="2">
    <source>
        <dbReference type="SMART" id="SM00849"/>
    </source>
</evidence>
<gene>
    <name evidence="3" type="ordered locus">Nitsa_0541</name>
</gene>
<dbReference type="STRING" id="749222.Nitsa_0541"/>
<proteinExistence type="predicted"/>
<name>E6X107_NITSE</name>
<keyword evidence="1" id="KW-0732">Signal</keyword>
<dbReference type="SMART" id="SM00849">
    <property type="entry name" value="Lactamase_B"/>
    <property type="match status" value="1"/>
</dbReference>
<dbReference type="InterPro" id="IPR001279">
    <property type="entry name" value="Metallo-B-lactamas"/>
</dbReference>
<dbReference type="KEGG" id="nsa:Nitsa_0541"/>
<sequence length="307" mass="34887">MKKLILLCSILLGALSLHAEPLYPFKPVKVADGIECVIGDFNPPTKANKGFVNNSCWIDIGDGLVIVDPGPSYRFAQEFAKLAQKSTDKKIKAAVVTNYHDDRLYGASYYAQHHIPVIAHRNIVEDIKKNPGKYERLKHILSPEEFKGSKVVTPDTLFDDRYVIQGSKRKVELLKLTPVSEEHSDIVVWVPDVKFLFAGNIVFNNRVLNYTKNSNMKGWIEALKKIEAMHPKIVLGGHGSLMEPDAYKTTLEYLTSLQKQVKAAYANDVDLSELMKHVDLSKFKNLKHAEHLNRHNAKDYYEQLDWE</sequence>
<dbReference type="PANTHER" id="PTHR42951">
    <property type="entry name" value="METALLO-BETA-LACTAMASE DOMAIN-CONTAINING"/>
    <property type="match status" value="1"/>
</dbReference>
<reference evidence="4" key="2">
    <citation type="submission" date="2011-01" db="EMBL/GenBank/DDBJ databases">
        <title>The complete genome of Nitratifractor salsuginis DSM 16511.</title>
        <authorList>
            <consortium name="US DOE Joint Genome Institute (JGI-PGF)"/>
            <person name="Lucas S."/>
            <person name="Copeland A."/>
            <person name="Lapidus A."/>
            <person name="Bruce D."/>
            <person name="Goodwin L."/>
            <person name="Pitluck S."/>
            <person name="Kyrpides N."/>
            <person name="Mavromatis K."/>
            <person name="Ivanova N."/>
            <person name="Mikhailova N."/>
            <person name="Zeytun A."/>
            <person name="Detter J.C."/>
            <person name="Tapia R."/>
            <person name="Han C."/>
            <person name="Land M."/>
            <person name="Hauser L."/>
            <person name="Markowitz V."/>
            <person name="Cheng J.-F."/>
            <person name="Hugenholtz P."/>
            <person name="Woyke T."/>
            <person name="Wu D."/>
            <person name="Tindall B."/>
            <person name="Schuetze A."/>
            <person name="Brambilla E."/>
            <person name="Klenk H.-P."/>
            <person name="Eisen J.A."/>
        </authorList>
    </citation>
    <scope>NUCLEOTIDE SEQUENCE [LARGE SCALE GENOMIC DNA]</scope>
    <source>
        <strain evidence="4">DSM 16511 / JCM 12458 / E9I37-1</strain>
    </source>
</reference>
<dbReference type="AlphaFoldDB" id="E6X107"/>
<dbReference type="InterPro" id="IPR036866">
    <property type="entry name" value="RibonucZ/Hydroxyglut_hydro"/>
</dbReference>
<accession>E6X107</accession>
<evidence type="ECO:0000256" key="1">
    <source>
        <dbReference type="SAM" id="SignalP"/>
    </source>
</evidence>
<dbReference type="HOGENOM" id="CLU_056342_0_1_7"/>
<evidence type="ECO:0000313" key="3">
    <source>
        <dbReference type="EMBL" id="ADV45810.1"/>
    </source>
</evidence>
<dbReference type="RefSeq" id="WP_013553506.1">
    <property type="nucleotide sequence ID" value="NC_014935.1"/>
</dbReference>